<evidence type="ECO:0000313" key="3">
    <source>
        <dbReference type="Proteomes" id="UP001085076"/>
    </source>
</evidence>
<dbReference type="Proteomes" id="UP001085076">
    <property type="component" value="Miscellaneous, Linkage group lg03"/>
</dbReference>
<keyword evidence="3" id="KW-1185">Reference proteome</keyword>
<feature type="region of interest" description="Disordered" evidence="1">
    <location>
        <begin position="109"/>
        <end position="130"/>
    </location>
</feature>
<sequence length="130" mass="14146">MDYGHASSFGDKNENAFKGDEQNGGKHEIEIEEPTEQVADANSKDQMEPSIKQNANIENNVTGEVNMEAVIITDDVIRAGGFGTTDDIGNFLPVAIDSTDFEASLRNAQDFEEPQGETLRPGLGWTEPNT</sequence>
<protein>
    <submittedName>
        <fullName evidence="2">Uncharacterized protein</fullName>
    </submittedName>
</protein>
<organism evidence="2 3">
    <name type="scientific">Dioscorea zingiberensis</name>
    <dbReference type="NCBI Taxonomy" id="325984"/>
    <lineage>
        <taxon>Eukaryota</taxon>
        <taxon>Viridiplantae</taxon>
        <taxon>Streptophyta</taxon>
        <taxon>Embryophyta</taxon>
        <taxon>Tracheophyta</taxon>
        <taxon>Spermatophyta</taxon>
        <taxon>Magnoliopsida</taxon>
        <taxon>Liliopsida</taxon>
        <taxon>Dioscoreales</taxon>
        <taxon>Dioscoreaceae</taxon>
        <taxon>Dioscorea</taxon>
    </lineage>
</organism>
<reference evidence="2" key="2">
    <citation type="journal article" date="2022" name="Hortic Res">
        <title>The genome of Dioscorea zingiberensis sheds light on the biosynthesis, origin and evolution of the medicinally important diosgenin saponins.</title>
        <authorList>
            <person name="Li Y."/>
            <person name="Tan C."/>
            <person name="Li Z."/>
            <person name="Guo J."/>
            <person name="Li S."/>
            <person name="Chen X."/>
            <person name="Wang C."/>
            <person name="Dai X."/>
            <person name="Yang H."/>
            <person name="Song W."/>
            <person name="Hou L."/>
            <person name="Xu J."/>
            <person name="Tong Z."/>
            <person name="Xu A."/>
            <person name="Yuan X."/>
            <person name="Wang W."/>
            <person name="Yang Q."/>
            <person name="Chen L."/>
            <person name="Sun Z."/>
            <person name="Wang K."/>
            <person name="Pan B."/>
            <person name="Chen J."/>
            <person name="Bao Y."/>
            <person name="Liu F."/>
            <person name="Qi X."/>
            <person name="Gang D.R."/>
            <person name="Wen J."/>
            <person name="Li J."/>
        </authorList>
    </citation>
    <scope>NUCLEOTIDE SEQUENCE</scope>
    <source>
        <strain evidence="2">Dzin_1.0</strain>
    </source>
</reference>
<reference evidence="2" key="1">
    <citation type="submission" date="2021-03" db="EMBL/GenBank/DDBJ databases">
        <authorList>
            <person name="Li Z."/>
            <person name="Yang C."/>
        </authorList>
    </citation>
    <scope>NUCLEOTIDE SEQUENCE</scope>
    <source>
        <strain evidence="2">Dzin_1.0</strain>
        <tissue evidence="2">Leaf</tissue>
    </source>
</reference>
<name>A0A9D5CTV3_9LILI</name>
<gene>
    <name evidence="2" type="ORF">J5N97_014396</name>
</gene>
<comment type="caution">
    <text evidence="2">The sequence shown here is derived from an EMBL/GenBank/DDBJ whole genome shotgun (WGS) entry which is preliminary data.</text>
</comment>
<feature type="compositionally biased region" description="Basic and acidic residues" evidence="1">
    <location>
        <begin position="11"/>
        <end position="29"/>
    </location>
</feature>
<accession>A0A9D5CTV3</accession>
<dbReference type="EMBL" id="JAGGNH010000003">
    <property type="protein sequence ID" value="KAJ0978922.1"/>
    <property type="molecule type" value="Genomic_DNA"/>
</dbReference>
<dbReference type="PANTHER" id="PTHR37250">
    <property type="entry name" value="OS05G0496000 PROTEIN"/>
    <property type="match status" value="1"/>
</dbReference>
<dbReference type="AlphaFoldDB" id="A0A9D5CTV3"/>
<evidence type="ECO:0000313" key="2">
    <source>
        <dbReference type="EMBL" id="KAJ0978922.1"/>
    </source>
</evidence>
<feature type="region of interest" description="Disordered" evidence="1">
    <location>
        <begin position="1"/>
        <end position="48"/>
    </location>
</feature>
<dbReference type="PANTHER" id="PTHR37250:SF1">
    <property type="entry name" value="OS05G0496000 PROTEIN"/>
    <property type="match status" value="1"/>
</dbReference>
<proteinExistence type="predicted"/>
<evidence type="ECO:0000256" key="1">
    <source>
        <dbReference type="SAM" id="MobiDB-lite"/>
    </source>
</evidence>
<dbReference type="OrthoDB" id="2012753at2759"/>